<proteinExistence type="predicted"/>
<evidence type="ECO:0000313" key="2">
    <source>
        <dbReference type="Proteomes" id="UP001501237"/>
    </source>
</evidence>
<dbReference type="Proteomes" id="UP001501237">
    <property type="component" value="Unassembled WGS sequence"/>
</dbReference>
<protein>
    <recommendedName>
        <fullName evidence="3">Nucleotidase</fullName>
    </recommendedName>
</protein>
<reference evidence="2" key="1">
    <citation type="journal article" date="2019" name="Int. J. Syst. Evol. Microbiol.">
        <title>The Global Catalogue of Microorganisms (GCM) 10K type strain sequencing project: providing services to taxonomists for standard genome sequencing and annotation.</title>
        <authorList>
            <consortium name="The Broad Institute Genomics Platform"/>
            <consortium name="The Broad Institute Genome Sequencing Center for Infectious Disease"/>
            <person name="Wu L."/>
            <person name="Ma J."/>
        </authorList>
    </citation>
    <scope>NUCLEOTIDE SEQUENCE [LARGE SCALE GENOMIC DNA]</scope>
    <source>
        <strain evidence="2">JCM 9377</strain>
    </source>
</reference>
<name>A0ABP6QM79_9ACTN</name>
<organism evidence="1 2">
    <name type="scientific">Actinocorallia longicatena</name>
    <dbReference type="NCBI Taxonomy" id="111803"/>
    <lineage>
        <taxon>Bacteria</taxon>
        <taxon>Bacillati</taxon>
        <taxon>Actinomycetota</taxon>
        <taxon>Actinomycetes</taxon>
        <taxon>Streptosporangiales</taxon>
        <taxon>Thermomonosporaceae</taxon>
        <taxon>Actinocorallia</taxon>
    </lineage>
</organism>
<evidence type="ECO:0008006" key="3">
    <source>
        <dbReference type="Google" id="ProtNLM"/>
    </source>
</evidence>
<gene>
    <name evidence="1" type="ORF">GCM10010468_68340</name>
</gene>
<keyword evidence="2" id="KW-1185">Reference proteome</keyword>
<dbReference type="EMBL" id="BAAAUV010000027">
    <property type="protein sequence ID" value="GAA3234904.1"/>
    <property type="molecule type" value="Genomic_DNA"/>
</dbReference>
<comment type="caution">
    <text evidence="1">The sequence shown here is derived from an EMBL/GenBank/DDBJ whole genome shotgun (WGS) entry which is preliminary data.</text>
</comment>
<evidence type="ECO:0000313" key="1">
    <source>
        <dbReference type="EMBL" id="GAA3234904.1"/>
    </source>
</evidence>
<accession>A0ABP6QM79</accession>
<sequence>MGRVGGMGEARLGVDLGRVVVGANRDARGRVFLDDPTKMPLIEGAFEVLPRLVERFKGQAWVISRISEEGEPMSLAWLEYHDFYGRTGISRDRIRYCRLREEKALHCAELGITHMIDDRMDVHRAIRDIVPNRYLFGPQEEPGPDWVTPALTWADVERVIGYP</sequence>